<dbReference type="Proteomes" id="UP001597034">
    <property type="component" value="Unassembled WGS sequence"/>
</dbReference>
<protein>
    <recommendedName>
        <fullName evidence="3">SipW-cognate class signal peptide</fullName>
    </recommendedName>
</protein>
<accession>A0ABD6DG42</accession>
<dbReference type="RefSeq" id="WP_256399703.1">
    <property type="nucleotide sequence ID" value="NZ_JANHJR010000002.1"/>
</dbReference>
<comment type="caution">
    <text evidence="1">The sequence shown here is derived from an EMBL/GenBank/DDBJ whole genome shotgun (WGS) entry which is preliminary data.</text>
</comment>
<dbReference type="PROSITE" id="PS51318">
    <property type="entry name" value="TAT"/>
    <property type="match status" value="1"/>
</dbReference>
<proteinExistence type="predicted"/>
<organism evidence="1 2">
    <name type="scientific">Haloarchaeobius litoreus</name>
    <dbReference type="NCBI Taxonomy" id="755306"/>
    <lineage>
        <taxon>Archaea</taxon>
        <taxon>Methanobacteriati</taxon>
        <taxon>Methanobacteriota</taxon>
        <taxon>Stenosarchaea group</taxon>
        <taxon>Halobacteria</taxon>
        <taxon>Halobacteriales</taxon>
        <taxon>Halorubellaceae</taxon>
        <taxon>Haloarchaeobius</taxon>
    </lineage>
</organism>
<evidence type="ECO:0000313" key="1">
    <source>
        <dbReference type="EMBL" id="MFD1644433.1"/>
    </source>
</evidence>
<dbReference type="AlphaFoldDB" id="A0ABD6DG42"/>
<reference evidence="1 2" key="1">
    <citation type="journal article" date="2019" name="Int. J. Syst. Evol. Microbiol.">
        <title>The Global Catalogue of Microorganisms (GCM) 10K type strain sequencing project: providing services to taxonomists for standard genome sequencing and annotation.</title>
        <authorList>
            <consortium name="The Broad Institute Genomics Platform"/>
            <consortium name="The Broad Institute Genome Sequencing Center for Infectious Disease"/>
            <person name="Wu L."/>
            <person name="Ma J."/>
        </authorList>
    </citation>
    <scope>NUCLEOTIDE SEQUENCE [LARGE SCALE GENOMIC DNA]</scope>
    <source>
        <strain evidence="1 2">CGMCC 1.10390</strain>
    </source>
</reference>
<sequence length="246" mass="25407">MSKLFSRRRLLAGLGAGGIASVGGLALSTEAAKAYPNSDSLASTPLRYDWRETYNGTVVDGGTTVTGTDAGPRIAITDTVPGDWGTLSIRLQLADDAPSGDGVRPFVTLDLTATPENGINDAESHLDDSPNQGELQEFLTVSLWYDTGTMGIDAFGAENGIKDVGERLVHPDASGTLPSVAAVLSTPTLLDPGEADPGGDSCLSGDDSLGFVLGWKFDADAGPNDVNVTQSDGVAFDLGLTIEDCD</sequence>
<gene>
    <name evidence="1" type="ORF">ACFSBL_01945</name>
</gene>
<evidence type="ECO:0000313" key="2">
    <source>
        <dbReference type="Proteomes" id="UP001597034"/>
    </source>
</evidence>
<evidence type="ECO:0008006" key="3">
    <source>
        <dbReference type="Google" id="ProtNLM"/>
    </source>
</evidence>
<name>A0ABD6DG42_9EURY</name>
<dbReference type="InterPro" id="IPR006311">
    <property type="entry name" value="TAT_signal"/>
</dbReference>
<dbReference type="EMBL" id="JBHUDO010000001">
    <property type="protein sequence ID" value="MFD1644433.1"/>
    <property type="molecule type" value="Genomic_DNA"/>
</dbReference>
<keyword evidence="2" id="KW-1185">Reference proteome</keyword>